<evidence type="ECO:0000313" key="3">
    <source>
        <dbReference type="EMBL" id="EDL91539.1"/>
    </source>
</evidence>
<dbReference type="PANTHER" id="PTHR15583">
    <property type="entry name" value="INTERLEUKIN-17 RECEPTOR"/>
    <property type="match status" value="1"/>
</dbReference>
<organism evidence="3 4">
    <name type="scientific">Rattus norvegicus</name>
    <name type="common">Rat</name>
    <dbReference type="NCBI Taxonomy" id="10116"/>
    <lineage>
        <taxon>Eukaryota</taxon>
        <taxon>Metazoa</taxon>
        <taxon>Chordata</taxon>
        <taxon>Craniata</taxon>
        <taxon>Vertebrata</taxon>
        <taxon>Euteleostomi</taxon>
        <taxon>Mammalia</taxon>
        <taxon>Eutheria</taxon>
        <taxon>Euarchontoglires</taxon>
        <taxon>Glires</taxon>
        <taxon>Rodentia</taxon>
        <taxon>Myomorpha</taxon>
        <taxon>Muroidea</taxon>
        <taxon>Muridae</taxon>
        <taxon>Murinae</taxon>
        <taxon>Rattus</taxon>
    </lineage>
</organism>
<dbReference type="EMBL" id="CH473957">
    <property type="protein sequence ID" value="EDL91539.1"/>
    <property type="molecule type" value="Genomic_DNA"/>
</dbReference>
<protein>
    <submittedName>
        <fullName evidence="3">Interleukin 17 receptor E, isoform CRA_a</fullName>
    </submittedName>
</protein>
<evidence type="ECO:0000313" key="5">
    <source>
        <dbReference type="RGD" id="735148"/>
    </source>
</evidence>
<evidence type="ECO:0000256" key="1">
    <source>
        <dbReference type="ARBA" id="ARBA00022729"/>
    </source>
</evidence>
<evidence type="ECO:0000259" key="2">
    <source>
        <dbReference type="Pfam" id="PF15037"/>
    </source>
</evidence>
<sequence>MSSPFDTQKIVSGGHTVDLPYEFLLPCMCIEASYLQEDTVRHKKCPFRSWPEAYGSDFWKSIRFTDYSQHSQMVMALTLRCPLKLEASLCWRQDPVTPCKILPNATAKESEGWYILENVDLHPQLCFKFSFENSSHVECPHQSGSLPSWTVSMDTQAQQLILHFSTRTYATFSAAWSNPGLGLDSSMTPVYSISQTQGSVPVTLNLIIPFLRQGSCILVWRSDVQFAWKHLLCPDDSPHSTQLLFGPQAPVEQGQFYSYTQRTQRHSDAWWELWPNCCGPRWVVDAT</sequence>
<dbReference type="RGD" id="735148">
    <property type="gene designation" value="Il17re"/>
</dbReference>
<dbReference type="Pfam" id="PF15037">
    <property type="entry name" value="IL17_R_N"/>
    <property type="match status" value="1"/>
</dbReference>
<keyword evidence="3" id="KW-0675">Receptor</keyword>
<name>A6IBS1_RAT</name>
<dbReference type="Proteomes" id="UP000234681">
    <property type="component" value="Chromosome 4"/>
</dbReference>
<proteinExistence type="predicted"/>
<feature type="domain" description="Interleukin-17 receptor C/E N-terminal" evidence="2">
    <location>
        <begin position="7"/>
        <end position="234"/>
    </location>
</feature>
<dbReference type="InterPro" id="IPR027841">
    <property type="entry name" value="IL-17_rcpt_C/E_N"/>
</dbReference>
<dbReference type="InterPro" id="IPR039465">
    <property type="entry name" value="IL-17_rcpt-like"/>
</dbReference>
<dbReference type="AlphaFoldDB" id="A6IBS1"/>
<dbReference type="GO" id="GO:0030368">
    <property type="term" value="F:interleukin-17 receptor activity"/>
    <property type="evidence" value="ECO:0007669"/>
    <property type="project" value="InterPro"/>
</dbReference>
<gene>
    <name evidence="3 5" type="primary">Il17re</name>
    <name evidence="3" type="ORF">rCG_56034</name>
</gene>
<keyword evidence="1" id="KW-0732">Signal</keyword>
<evidence type="ECO:0000313" key="4">
    <source>
        <dbReference type="Proteomes" id="UP000234681"/>
    </source>
</evidence>
<accession>A6IBS1</accession>
<dbReference type="PANTHER" id="PTHR15583:SF5">
    <property type="entry name" value="INTERLEUKIN-17 RECEPTOR E"/>
    <property type="match status" value="1"/>
</dbReference>
<reference evidence="4" key="1">
    <citation type="submission" date="2005-09" db="EMBL/GenBank/DDBJ databases">
        <authorList>
            <person name="Mural R.J."/>
            <person name="Li P.W."/>
            <person name="Adams M.D."/>
            <person name="Amanatides P.G."/>
            <person name="Baden-Tillson H."/>
            <person name="Barnstead M."/>
            <person name="Chin S.H."/>
            <person name="Dew I."/>
            <person name="Evans C.A."/>
            <person name="Ferriera S."/>
            <person name="Flanigan M."/>
            <person name="Fosler C."/>
            <person name="Glodek A."/>
            <person name="Gu Z."/>
            <person name="Holt R.A."/>
            <person name="Jennings D."/>
            <person name="Kraft C.L."/>
            <person name="Lu F."/>
            <person name="Nguyen T."/>
            <person name="Nusskern D.R."/>
            <person name="Pfannkoch C.M."/>
            <person name="Sitter C."/>
            <person name="Sutton G.G."/>
            <person name="Venter J.C."/>
            <person name="Wang Z."/>
            <person name="Woodage T."/>
            <person name="Zheng X.H."/>
            <person name="Zhong F."/>
        </authorList>
    </citation>
    <scope>NUCLEOTIDE SEQUENCE [LARGE SCALE GENOMIC DNA]</scope>
    <source>
        <strain>BN</strain>
        <strain evidence="4">Sprague-Dawley</strain>
    </source>
</reference>